<evidence type="ECO:0000256" key="1">
    <source>
        <dbReference type="SAM" id="MobiDB-lite"/>
    </source>
</evidence>
<dbReference type="SUPFAM" id="SSF54001">
    <property type="entry name" value="Cysteine proteinases"/>
    <property type="match status" value="1"/>
</dbReference>
<dbReference type="PANTHER" id="PTHR33490">
    <property type="entry name" value="BLR5614 PROTEIN-RELATED"/>
    <property type="match status" value="1"/>
</dbReference>
<protein>
    <submittedName>
        <fullName evidence="3">Transglutaminase family protein</fullName>
    </submittedName>
</protein>
<dbReference type="InterPro" id="IPR038765">
    <property type="entry name" value="Papain-like_cys_pep_sf"/>
</dbReference>
<dbReference type="Pfam" id="PF01841">
    <property type="entry name" value="Transglut_core"/>
    <property type="match status" value="1"/>
</dbReference>
<name>A0ABV1TCY6_9ACTN</name>
<dbReference type="RefSeq" id="WP_351956139.1">
    <property type="nucleotide sequence ID" value="NZ_JBEOZM010000003.1"/>
</dbReference>
<accession>A0ABV1TCY6</accession>
<dbReference type="EMBL" id="JBEOZM010000003">
    <property type="protein sequence ID" value="MER6267494.1"/>
    <property type="molecule type" value="Genomic_DNA"/>
</dbReference>
<feature type="compositionally biased region" description="Polar residues" evidence="1">
    <location>
        <begin position="213"/>
        <end position="222"/>
    </location>
</feature>
<evidence type="ECO:0000259" key="2">
    <source>
        <dbReference type="Pfam" id="PF01841"/>
    </source>
</evidence>
<dbReference type="Gene3D" id="3.10.620.30">
    <property type="match status" value="1"/>
</dbReference>
<evidence type="ECO:0000313" key="4">
    <source>
        <dbReference type="Proteomes" id="UP001490365"/>
    </source>
</evidence>
<dbReference type="PANTHER" id="PTHR33490:SF3">
    <property type="entry name" value="CONSERVED INTEGRAL MEMBRANE PROTEIN"/>
    <property type="match status" value="1"/>
</dbReference>
<comment type="caution">
    <text evidence="3">The sequence shown here is derived from an EMBL/GenBank/DDBJ whole genome shotgun (WGS) entry which is preliminary data.</text>
</comment>
<dbReference type="Proteomes" id="UP001490365">
    <property type="component" value="Unassembled WGS sequence"/>
</dbReference>
<gene>
    <name evidence="3" type="ORF">ABT211_09365</name>
</gene>
<evidence type="ECO:0000313" key="3">
    <source>
        <dbReference type="EMBL" id="MER6267494.1"/>
    </source>
</evidence>
<sequence>MELIQNTADLSAYLAADEVIDHRHPLVLETAARLAAGVDDSYAYARAAYEFVRDAIPHSQDSGDLRVTWRASDVLERRTGICHAKAHALAALLRAEDIPTALCYQRLTHDDGAGGHVVHGLVAVRFHGAWHRQDPRGNKPGVDAQFSLAGERLAWVPDPQSDEMDYPVLYAEPHPAVLGALKAAPDRPYLWKTLPGTLQASAGRGAPAADSVRSLTSRPSLA</sequence>
<proteinExistence type="predicted"/>
<dbReference type="InterPro" id="IPR002931">
    <property type="entry name" value="Transglutaminase-like"/>
</dbReference>
<reference evidence="3 4" key="1">
    <citation type="submission" date="2024-06" db="EMBL/GenBank/DDBJ databases">
        <title>The Natural Products Discovery Center: Release of the First 8490 Sequenced Strains for Exploring Actinobacteria Biosynthetic Diversity.</title>
        <authorList>
            <person name="Kalkreuter E."/>
            <person name="Kautsar S.A."/>
            <person name="Yang D."/>
            <person name="Bader C.D."/>
            <person name="Teijaro C.N."/>
            <person name="Fluegel L."/>
            <person name="Davis C.M."/>
            <person name="Simpson J.R."/>
            <person name="Lauterbach L."/>
            <person name="Steele A.D."/>
            <person name="Gui C."/>
            <person name="Meng S."/>
            <person name="Li G."/>
            <person name="Viehrig K."/>
            <person name="Ye F."/>
            <person name="Su P."/>
            <person name="Kiefer A.F."/>
            <person name="Nichols A."/>
            <person name="Cepeda A.J."/>
            <person name="Yan W."/>
            <person name="Fan B."/>
            <person name="Jiang Y."/>
            <person name="Adhikari A."/>
            <person name="Zheng C.-J."/>
            <person name="Schuster L."/>
            <person name="Cowan T.M."/>
            <person name="Smanski M.J."/>
            <person name="Chevrette M.G."/>
            <person name="De Carvalho L.P.S."/>
            <person name="Shen B."/>
        </authorList>
    </citation>
    <scope>NUCLEOTIDE SEQUENCE [LARGE SCALE GENOMIC DNA]</scope>
    <source>
        <strain evidence="3 4">NPDC001694</strain>
    </source>
</reference>
<organism evidence="3 4">
    <name type="scientific">Streptomyces sp. 900105755</name>
    <dbReference type="NCBI Taxonomy" id="3154389"/>
    <lineage>
        <taxon>Bacteria</taxon>
        <taxon>Bacillati</taxon>
        <taxon>Actinomycetota</taxon>
        <taxon>Actinomycetes</taxon>
        <taxon>Kitasatosporales</taxon>
        <taxon>Streptomycetaceae</taxon>
        <taxon>Streptomyces</taxon>
    </lineage>
</organism>
<feature type="region of interest" description="Disordered" evidence="1">
    <location>
        <begin position="200"/>
        <end position="222"/>
    </location>
</feature>
<feature type="domain" description="Transglutaminase-like" evidence="2">
    <location>
        <begin position="30"/>
        <end position="135"/>
    </location>
</feature>
<keyword evidence="4" id="KW-1185">Reference proteome</keyword>